<dbReference type="AlphaFoldDB" id="A0A266N6H2"/>
<sequence length="199" mass="21803">MAPKARSQMIEETRNKLLEAARQAFGAVGYAQTSMDELTASAGLTRGALYHHFGDKKGLLQAVVQQIDAELDAQLATTYEQAASPWEGFRGRCRVFLEMATQIEVQRIMLRDAPSVLGSEYLQSSQSACSASLAAMLRDLMDTHVIQHTDPEALARLIQGGLMDASFWIAADQQPPQRLTSALDSLDLMLRGVLRAPQP</sequence>
<dbReference type="PANTHER" id="PTHR30055:SF223">
    <property type="entry name" value="HTH-TYPE TRANSCRIPTIONAL REGULATOR UIDR"/>
    <property type="match status" value="1"/>
</dbReference>
<name>A0A266N6H2_9PSED</name>
<feature type="DNA-binding region" description="H-T-H motif" evidence="2">
    <location>
        <begin position="34"/>
        <end position="53"/>
    </location>
</feature>
<dbReference type="PROSITE" id="PS50977">
    <property type="entry name" value="HTH_TETR_2"/>
    <property type="match status" value="1"/>
</dbReference>
<dbReference type="InterPro" id="IPR049484">
    <property type="entry name" value="Rv0078-like_C"/>
</dbReference>
<dbReference type="Proteomes" id="UP000215788">
    <property type="component" value="Unassembled WGS sequence"/>
</dbReference>
<dbReference type="PANTHER" id="PTHR30055">
    <property type="entry name" value="HTH-TYPE TRANSCRIPTIONAL REGULATOR RUTR"/>
    <property type="match status" value="1"/>
</dbReference>
<dbReference type="RefSeq" id="WP_094994618.1">
    <property type="nucleotide sequence ID" value="NZ_NQKI01000033.1"/>
</dbReference>
<dbReference type="EMBL" id="NQKI01000033">
    <property type="protein sequence ID" value="OZY58091.1"/>
    <property type="molecule type" value="Genomic_DNA"/>
</dbReference>
<dbReference type="OrthoDB" id="5293556at2"/>
<dbReference type="InterPro" id="IPR001647">
    <property type="entry name" value="HTH_TetR"/>
</dbReference>
<dbReference type="InterPro" id="IPR050109">
    <property type="entry name" value="HTH-type_TetR-like_transc_reg"/>
</dbReference>
<dbReference type="PROSITE" id="PS01081">
    <property type="entry name" value="HTH_TETR_1"/>
    <property type="match status" value="1"/>
</dbReference>
<accession>A0A266N6H2</accession>
<dbReference type="InterPro" id="IPR009057">
    <property type="entry name" value="Homeodomain-like_sf"/>
</dbReference>
<dbReference type="PRINTS" id="PR00455">
    <property type="entry name" value="HTHTETR"/>
</dbReference>
<proteinExistence type="predicted"/>
<evidence type="ECO:0000256" key="1">
    <source>
        <dbReference type="ARBA" id="ARBA00023125"/>
    </source>
</evidence>
<dbReference type="GO" id="GO:0000976">
    <property type="term" value="F:transcription cis-regulatory region binding"/>
    <property type="evidence" value="ECO:0007669"/>
    <property type="project" value="TreeGrafter"/>
</dbReference>
<dbReference type="GO" id="GO:0003700">
    <property type="term" value="F:DNA-binding transcription factor activity"/>
    <property type="evidence" value="ECO:0007669"/>
    <property type="project" value="TreeGrafter"/>
</dbReference>
<dbReference type="Pfam" id="PF00440">
    <property type="entry name" value="TetR_N"/>
    <property type="match status" value="1"/>
</dbReference>
<evidence type="ECO:0000313" key="4">
    <source>
        <dbReference type="EMBL" id="OZY58091.1"/>
    </source>
</evidence>
<dbReference type="InterPro" id="IPR023772">
    <property type="entry name" value="DNA-bd_HTH_TetR-type_CS"/>
</dbReference>
<evidence type="ECO:0000259" key="3">
    <source>
        <dbReference type="PROSITE" id="PS50977"/>
    </source>
</evidence>
<evidence type="ECO:0000313" key="5">
    <source>
        <dbReference type="Proteomes" id="UP000215788"/>
    </source>
</evidence>
<evidence type="ECO:0000256" key="2">
    <source>
        <dbReference type="PROSITE-ProRule" id="PRU00335"/>
    </source>
</evidence>
<reference evidence="4 5" key="1">
    <citation type="submission" date="2017-08" db="EMBL/GenBank/DDBJ databases">
        <title>Genomic and metabolic characterisation of spoilage-associated Pseudomonas species.</title>
        <authorList>
            <person name="Stanborough T."/>
            <person name="Fegan N."/>
            <person name="Powell S.M."/>
            <person name="Singh T."/>
            <person name="Tamplin M.L."/>
            <person name="Chandry P.S."/>
        </authorList>
    </citation>
    <scope>NUCLEOTIDE SEQUENCE [LARGE SCALE GENOMIC DNA]</scope>
    <source>
        <strain evidence="4 5">L1802</strain>
    </source>
</reference>
<organism evidence="4 5">
    <name type="scientific">Pseudomonas lundensis</name>
    <dbReference type="NCBI Taxonomy" id="86185"/>
    <lineage>
        <taxon>Bacteria</taxon>
        <taxon>Pseudomonadati</taxon>
        <taxon>Pseudomonadota</taxon>
        <taxon>Gammaproteobacteria</taxon>
        <taxon>Pseudomonadales</taxon>
        <taxon>Pseudomonadaceae</taxon>
        <taxon>Pseudomonas</taxon>
    </lineage>
</organism>
<protein>
    <submittedName>
        <fullName evidence="4">TetR family transcriptional regulator</fullName>
    </submittedName>
</protein>
<keyword evidence="1 2" id="KW-0238">DNA-binding</keyword>
<gene>
    <name evidence="4" type="ORF">CJF39_17750</name>
</gene>
<dbReference type="SUPFAM" id="SSF46689">
    <property type="entry name" value="Homeodomain-like"/>
    <property type="match status" value="1"/>
</dbReference>
<dbReference type="Pfam" id="PF21351">
    <property type="entry name" value="TetR_C_41"/>
    <property type="match status" value="1"/>
</dbReference>
<dbReference type="Gene3D" id="1.10.357.10">
    <property type="entry name" value="Tetracycline Repressor, domain 2"/>
    <property type="match status" value="1"/>
</dbReference>
<comment type="caution">
    <text evidence="4">The sequence shown here is derived from an EMBL/GenBank/DDBJ whole genome shotgun (WGS) entry which is preliminary data.</text>
</comment>
<feature type="domain" description="HTH tetR-type" evidence="3">
    <location>
        <begin position="11"/>
        <end position="71"/>
    </location>
</feature>